<dbReference type="PANTHER" id="PTHR43280">
    <property type="entry name" value="ARAC-FAMILY TRANSCRIPTIONAL REGULATOR"/>
    <property type="match status" value="1"/>
</dbReference>
<dbReference type="InterPro" id="IPR009057">
    <property type="entry name" value="Homeodomain-like_sf"/>
</dbReference>
<sequence>MFGMVINMEDSAIEVSESPVPGILLASTFRSPYGYYTYRPNGTRDWLITYTLSGSGIYSINNRIHRCSPGDLFLLSPGTPHNYRTAENEVWHFMWAHFVPNPTWSDLLHLPRRDEGLFHLHISRNDIRRRVIAAFRRIIRNCVAPDEFQDRLAQNAMEELLLHLARYNAQFHRSTLDSRILSTLEFLNNNMQQTHTVERLASRVLLSPSRFAHLFKSETGDSVIETLLKIRLRHASRLLAHTTLSVAEVSDNIGFRDPLYFSKQFSSFFGMSPTAYRRKNFDNLEALKQ</sequence>
<keyword evidence="3" id="KW-0804">Transcription</keyword>
<dbReference type="InterPro" id="IPR003313">
    <property type="entry name" value="AraC-bd"/>
</dbReference>
<dbReference type="Pfam" id="PF02311">
    <property type="entry name" value="AraC_binding"/>
    <property type="match status" value="1"/>
</dbReference>
<dbReference type="SMART" id="SM00342">
    <property type="entry name" value="HTH_ARAC"/>
    <property type="match status" value="1"/>
</dbReference>
<evidence type="ECO:0000313" key="5">
    <source>
        <dbReference type="EMBL" id="NOU98175.1"/>
    </source>
</evidence>
<dbReference type="Gene3D" id="1.10.10.60">
    <property type="entry name" value="Homeodomain-like"/>
    <property type="match status" value="2"/>
</dbReference>
<proteinExistence type="predicted"/>
<keyword evidence="1" id="KW-0805">Transcription regulation</keyword>
<keyword evidence="2" id="KW-0238">DNA-binding</keyword>
<dbReference type="SUPFAM" id="SSF46689">
    <property type="entry name" value="Homeodomain-like"/>
    <property type="match status" value="2"/>
</dbReference>
<protein>
    <submittedName>
        <fullName evidence="5">Helix-turn-helix domain-containing protein</fullName>
    </submittedName>
</protein>
<accession>A0A972H3U9</accession>
<gene>
    <name evidence="5" type="ORF">GC093_33830</name>
</gene>
<dbReference type="PROSITE" id="PS00041">
    <property type="entry name" value="HTH_ARAC_FAMILY_1"/>
    <property type="match status" value="1"/>
</dbReference>
<evidence type="ECO:0000256" key="3">
    <source>
        <dbReference type="ARBA" id="ARBA00023163"/>
    </source>
</evidence>
<dbReference type="AlphaFoldDB" id="A0A972H3U9"/>
<evidence type="ECO:0000313" key="6">
    <source>
        <dbReference type="Proteomes" id="UP000641588"/>
    </source>
</evidence>
<keyword evidence="6" id="KW-1185">Reference proteome</keyword>
<dbReference type="InterPro" id="IPR018060">
    <property type="entry name" value="HTH_AraC"/>
</dbReference>
<dbReference type="InterPro" id="IPR018062">
    <property type="entry name" value="HTH_AraC-typ_CS"/>
</dbReference>
<evidence type="ECO:0000259" key="4">
    <source>
        <dbReference type="PROSITE" id="PS01124"/>
    </source>
</evidence>
<dbReference type="InterPro" id="IPR020449">
    <property type="entry name" value="Tscrpt_reg_AraC-type_HTH"/>
</dbReference>
<dbReference type="PROSITE" id="PS01124">
    <property type="entry name" value="HTH_ARAC_FAMILY_2"/>
    <property type="match status" value="1"/>
</dbReference>
<dbReference type="Pfam" id="PF12833">
    <property type="entry name" value="HTH_18"/>
    <property type="match status" value="1"/>
</dbReference>
<dbReference type="InterPro" id="IPR037923">
    <property type="entry name" value="HTH-like"/>
</dbReference>
<dbReference type="GO" id="GO:0043565">
    <property type="term" value="F:sequence-specific DNA binding"/>
    <property type="evidence" value="ECO:0007669"/>
    <property type="project" value="InterPro"/>
</dbReference>
<name>A0A972H3U9_9BACL</name>
<reference evidence="5" key="1">
    <citation type="submission" date="2019-10" db="EMBL/GenBank/DDBJ databases">
        <title>Description of Paenibacillus glebae sp. nov.</title>
        <authorList>
            <person name="Carlier A."/>
            <person name="Qi S."/>
        </authorList>
    </citation>
    <scope>NUCLEOTIDE SEQUENCE</scope>
    <source>
        <strain evidence="5">LMG 31456</strain>
    </source>
</reference>
<evidence type="ECO:0000256" key="1">
    <source>
        <dbReference type="ARBA" id="ARBA00023015"/>
    </source>
</evidence>
<feature type="domain" description="HTH araC/xylS-type" evidence="4">
    <location>
        <begin position="181"/>
        <end position="279"/>
    </location>
</feature>
<dbReference type="PANTHER" id="PTHR43280:SF30">
    <property type="entry name" value="MMSAB OPERON REGULATORY PROTEIN"/>
    <property type="match status" value="1"/>
</dbReference>
<dbReference type="EMBL" id="WHOD01000128">
    <property type="protein sequence ID" value="NOU98175.1"/>
    <property type="molecule type" value="Genomic_DNA"/>
</dbReference>
<comment type="caution">
    <text evidence="5">The sequence shown here is derived from an EMBL/GenBank/DDBJ whole genome shotgun (WGS) entry which is preliminary data.</text>
</comment>
<organism evidence="5 6">
    <name type="scientific">Paenibacillus foliorum</name>
    <dbReference type="NCBI Taxonomy" id="2654974"/>
    <lineage>
        <taxon>Bacteria</taxon>
        <taxon>Bacillati</taxon>
        <taxon>Bacillota</taxon>
        <taxon>Bacilli</taxon>
        <taxon>Bacillales</taxon>
        <taxon>Paenibacillaceae</taxon>
        <taxon>Paenibacillus</taxon>
    </lineage>
</organism>
<dbReference type="SUPFAM" id="SSF51215">
    <property type="entry name" value="Regulatory protein AraC"/>
    <property type="match status" value="1"/>
</dbReference>
<dbReference type="CDD" id="cd06986">
    <property type="entry name" value="cupin_MmsR-like_N"/>
    <property type="match status" value="1"/>
</dbReference>
<dbReference type="PRINTS" id="PR00032">
    <property type="entry name" value="HTHARAC"/>
</dbReference>
<evidence type="ECO:0000256" key="2">
    <source>
        <dbReference type="ARBA" id="ARBA00023125"/>
    </source>
</evidence>
<dbReference type="Gene3D" id="2.60.120.280">
    <property type="entry name" value="Regulatory protein AraC"/>
    <property type="match status" value="1"/>
</dbReference>
<dbReference type="Proteomes" id="UP000641588">
    <property type="component" value="Unassembled WGS sequence"/>
</dbReference>
<dbReference type="GO" id="GO:0003700">
    <property type="term" value="F:DNA-binding transcription factor activity"/>
    <property type="evidence" value="ECO:0007669"/>
    <property type="project" value="InterPro"/>
</dbReference>